<evidence type="ECO:0000313" key="1">
    <source>
        <dbReference type="EMBL" id="KKN66040.1"/>
    </source>
</evidence>
<name>A0A0F9SAW7_9ZZZZ</name>
<dbReference type="AlphaFoldDB" id="A0A0F9SAW7"/>
<comment type="caution">
    <text evidence="1">The sequence shown here is derived from an EMBL/GenBank/DDBJ whole genome shotgun (WGS) entry which is preliminary data.</text>
</comment>
<organism evidence="1">
    <name type="scientific">marine sediment metagenome</name>
    <dbReference type="NCBI Taxonomy" id="412755"/>
    <lineage>
        <taxon>unclassified sequences</taxon>
        <taxon>metagenomes</taxon>
        <taxon>ecological metagenomes</taxon>
    </lineage>
</organism>
<dbReference type="EMBL" id="LAZR01000511">
    <property type="protein sequence ID" value="KKN66040.1"/>
    <property type="molecule type" value="Genomic_DNA"/>
</dbReference>
<accession>A0A0F9SAW7</accession>
<sequence length="63" mass="6973">MSGKGSGPREGQYSKQSRKAFAEGYDRIWGCKVCNGKGFHLDYDSIQKRQVKTTCLICNGLGI</sequence>
<dbReference type="InterPro" id="IPR036410">
    <property type="entry name" value="HSP_DnaJ_Cys-rich_dom_sf"/>
</dbReference>
<proteinExistence type="predicted"/>
<dbReference type="SUPFAM" id="SSF57938">
    <property type="entry name" value="DnaJ/Hsp40 cysteine-rich domain"/>
    <property type="match status" value="1"/>
</dbReference>
<gene>
    <name evidence="1" type="ORF">LCGC14_0475180</name>
</gene>
<reference evidence="1" key="1">
    <citation type="journal article" date="2015" name="Nature">
        <title>Complex archaea that bridge the gap between prokaryotes and eukaryotes.</title>
        <authorList>
            <person name="Spang A."/>
            <person name="Saw J.H."/>
            <person name="Jorgensen S.L."/>
            <person name="Zaremba-Niedzwiedzka K."/>
            <person name="Martijn J."/>
            <person name="Lind A.E."/>
            <person name="van Eijk R."/>
            <person name="Schleper C."/>
            <person name="Guy L."/>
            <person name="Ettema T.J."/>
        </authorList>
    </citation>
    <scope>NUCLEOTIDE SEQUENCE</scope>
</reference>
<protein>
    <submittedName>
        <fullName evidence="1">Uncharacterized protein</fullName>
    </submittedName>
</protein>